<evidence type="ECO:0000256" key="7">
    <source>
        <dbReference type="ARBA" id="ARBA00023012"/>
    </source>
</evidence>
<dbReference type="GO" id="GO:0005886">
    <property type="term" value="C:plasma membrane"/>
    <property type="evidence" value="ECO:0007669"/>
    <property type="project" value="UniProtKB-SubCell"/>
</dbReference>
<keyword evidence="6 10" id="KW-1133">Transmembrane helix</keyword>
<gene>
    <name evidence="13" type="ORF">CVP04_03395</name>
</gene>
<feature type="transmembrane region" description="Helical" evidence="10">
    <location>
        <begin position="292"/>
        <end position="311"/>
    </location>
</feature>
<evidence type="ECO:0000313" key="13">
    <source>
        <dbReference type="EMBL" id="PJG83685.1"/>
    </source>
</evidence>
<name>A0A2M8RXS3_9PAST</name>
<dbReference type="InterPro" id="IPR005467">
    <property type="entry name" value="His_kinase_dom"/>
</dbReference>
<dbReference type="PROSITE" id="PS50110">
    <property type="entry name" value="RESPONSE_REGULATORY"/>
    <property type="match status" value="1"/>
</dbReference>
<dbReference type="Proteomes" id="UP000230282">
    <property type="component" value="Unassembled WGS sequence"/>
</dbReference>
<keyword evidence="2" id="KW-1003">Cell membrane</keyword>
<evidence type="ECO:0000256" key="6">
    <source>
        <dbReference type="ARBA" id="ARBA00022989"/>
    </source>
</evidence>
<feature type="domain" description="Response regulatory" evidence="12">
    <location>
        <begin position="3"/>
        <end position="116"/>
    </location>
</feature>
<evidence type="ECO:0000256" key="1">
    <source>
        <dbReference type="ARBA" id="ARBA00004651"/>
    </source>
</evidence>
<dbReference type="GO" id="GO:0000155">
    <property type="term" value="F:phosphorelay sensor kinase activity"/>
    <property type="evidence" value="ECO:0007669"/>
    <property type="project" value="InterPro"/>
</dbReference>
<dbReference type="CDD" id="cd17535">
    <property type="entry name" value="REC_NarL-like"/>
    <property type="match status" value="1"/>
</dbReference>
<dbReference type="Gene3D" id="1.20.5.1930">
    <property type="match status" value="1"/>
</dbReference>
<dbReference type="SMART" id="SM00448">
    <property type="entry name" value="REC"/>
    <property type="match status" value="1"/>
</dbReference>
<dbReference type="GO" id="GO:0046983">
    <property type="term" value="F:protein dimerization activity"/>
    <property type="evidence" value="ECO:0007669"/>
    <property type="project" value="InterPro"/>
</dbReference>
<feature type="transmembrane region" description="Helical" evidence="10">
    <location>
        <begin position="240"/>
        <end position="260"/>
    </location>
</feature>
<protein>
    <submittedName>
        <fullName evidence="13">Signal transduction histidine-protein kinase/phosphatase UhpB</fullName>
    </submittedName>
</protein>
<feature type="transmembrane region" description="Helical" evidence="10">
    <location>
        <begin position="267"/>
        <end position="286"/>
    </location>
</feature>
<proteinExistence type="predicted"/>
<keyword evidence="14" id="KW-1185">Reference proteome</keyword>
<dbReference type="InterPro" id="IPR036890">
    <property type="entry name" value="HATPase_C_sf"/>
</dbReference>
<evidence type="ECO:0000256" key="2">
    <source>
        <dbReference type="ARBA" id="ARBA00022475"/>
    </source>
</evidence>
<dbReference type="Gene3D" id="3.30.565.10">
    <property type="entry name" value="Histidine kinase-like ATPase, C-terminal domain"/>
    <property type="match status" value="1"/>
</dbReference>
<dbReference type="Pfam" id="PF02518">
    <property type="entry name" value="HATPase_c"/>
    <property type="match status" value="1"/>
</dbReference>
<keyword evidence="8 10" id="KW-0472">Membrane</keyword>
<evidence type="ECO:0000256" key="8">
    <source>
        <dbReference type="ARBA" id="ARBA00023136"/>
    </source>
</evidence>
<keyword evidence="9" id="KW-0597">Phosphoprotein</keyword>
<feature type="transmembrane region" description="Helical" evidence="10">
    <location>
        <begin position="163"/>
        <end position="183"/>
    </location>
</feature>
<dbReference type="InterPro" id="IPR050482">
    <property type="entry name" value="Sensor_HK_TwoCompSys"/>
</dbReference>
<feature type="transmembrane region" description="Helical" evidence="10">
    <location>
        <begin position="332"/>
        <end position="353"/>
    </location>
</feature>
<dbReference type="NCBIfam" id="NF008649">
    <property type="entry name" value="PRK11644.1"/>
    <property type="match status" value="1"/>
</dbReference>
<dbReference type="InterPro" id="IPR003594">
    <property type="entry name" value="HATPase_dom"/>
</dbReference>
<keyword evidence="4 10" id="KW-0812">Transmembrane</keyword>
<evidence type="ECO:0000256" key="9">
    <source>
        <dbReference type="PROSITE-ProRule" id="PRU00169"/>
    </source>
</evidence>
<dbReference type="PANTHER" id="PTHR24421:SF58">
    <property type="entry name" value="SIGNAL TRANSDUCTION HISTIDINE-PROTEIN KINASE_PHOSPHATASE UHPB"/>
    <property type="match status" value="1"/>
</dbReference>
<dbReference type="PROSITE" id="PS50109">
    <property type="entry name" value="HIS_KIN"/>
    <property type="match status" value="1"/>
</dbReference>
<dbReference type="SUPFAM" id="SSF55874">
    <property type="entry name" value="ATPase domain of HSP90 chaperone/DNA topoisomerase II/histidine kinase"/>
    <property type="match status" value="1"/>
</dbReference>
<keyword evidence="3" id="KW-0808">Transferase</keyword>
<dbReference type="InterPro" id="IPR011006">
    <property type="entry name" value="CheY-like_superfamily"/>
</dbReference>
<comment type="caution">
    <text evidence="13">The sequence shown here is derived from an EMBL/GenBank/DDBJ whole genome shotgun (WGS) entry which is preliminary data.</text>
</comment>
<dbReference type="InterPro" id="IPR011712">
    <property type="entry name" value="Sig_transdc_His_kin_sub3_dim/P"/>
</dbReference>
<dbReference type="InterPro" id="IPR001789">
    <property type="entry name" value="Sig_transdc_resp-reg_receiver"/>
</dbReference>
<feature type="transmembrane region" description="Helical" evidence="10">
    <location>
        <begin position="189"/>
        <end position="208"/>
    </location>
</feature>
<dbReference type="Pfam" id="PF05231">
    <property type="entry name" value="MASE1"/>
    <property type="match status" value="1"/>
</dbReference>
<evidence type="ECO:0000256" key="3">
    <source>
        <dbReference type="ARBA" id="ARBA00022679"/>
    </source>
</evidence>
<dbReference type="SUPFAM" id="SSF52172">
    <property type="entry name" value="CheY-like"/>
    <property type="match status" value="1"/>
</dbReference>
<dbReference type="OrthoDB" id="9797605at2"/>
<feature type="modified residue" description="4-aspartylphosphate" evidence="9">
    <location>
        <position position="54"/>
    </location>
</feature>
<evidence type="ECO:0000256" key="5">
    <source>
        <dbReference type="ARBA" id="ARBA00022777"/>
    </source>
</evidence>
<sequence>MINVVLVDDHTIVRSGFAQLLSLEEDIQVIGEFGSAKETRQNLPRLKPHICIIDISMPEESGIALLEDIPSGIHCIMLSVNDTELMIKKALELGAKGYLSKRCSPEELVQAVRTVYAGGVYLMPDLTVKLVSSKTTDSVTQLTKREREICELLIQGWDVKETVFAFIYGWFLVVCAYFCLWVISDYLLSDPVLALLFLPFALRCGISLHITKKYWVIPYFAEYSVLCLLCFSFPELSYLPAFILSAVSFPLVFIFQRYYFGSQLKCLCLQLLLIGIISAINGLGIFSGEFYFTFLVSFTGGILIIPACYLVNDFLFNTNWLPLTAALVKKPITLRTKHILIYIFLFILNIYIQTALPEAFNRFSLFYLAIPIILLAFQYGWQGALLGTLLNSIALIGTTHHFSDLEITGLLLTLSIQTITGIFLGVGIQRQRDLNYSLSVELNRNKHLTRQLINTEESIRQDISRELHDEIGQNITAIRTQASILKRIGHSETHEKLAGTIEQLSLNIYDKTKGLLNRIRPRLLDDLDLHQALQNLFIELGFENQGIATHLTWQNNQNAQLGHILEITIYRLCQESLNNIIKYSKATDVYIDIRIEDNVHIRIRDNGIGFDVKNVTSNGFGIRGMQERAGILCGTFEIISNPIEKSPHFHGTTIKVSLPRN</sequence>
<dbReference type="SMART" id="SM00387">
    <property type="entry name" value="HATPase_c"/>
    <property type="match status" value="1"/>
</dbReference>
<organism evidence="13 14">
    <name type="scientific">Caviibacterium pharyngocola</name>
    <dbReference type="NCBI Taxonomy" id="28159"/>
    <lineage>
        <taxon>Bacteria</taxon>
        <taxon>Pseudomonadati</taxon>
        <taxon>Pseudomonadota</taxon>
        <taxon>Gammaproteobacteria</taxon>
        <taxon>Pasteurellales</taxon>
        <taxon>Pasteurellaceae</taxon>
        <taxon>Caviibacterium</taxon>
    </lineage>
</organism>
<keyword evidence="7" id="KW-0902">Two-component regulatory system</keyword>
<dbReference type="Pfam" id="PF00072">
    <property type="entry name" value="Response_reg"/>
    <property type="match status" value="1"/>
</dbReference>
<evidence type="ECO:0000256" key="10">
    <source>
        <dbReference type="SAM" id="Phobius"/>
    </source>
</evidence>
<keyword evidence="5 13" id="KW-0418">Kinase</keyword>
<comment type="subcellular location">
    <subcellularLocation>
        <location evidence="1">Cell membrane</location>
        <topology evidence="1">Multi-pass membrane protein</topology>
    </subcellularLocation>
</comment>
<dbReference type="InterPro" id="IPR007895">
    <property type="entry name" value="MASE1"/>
</dbReference>
<reference evidence="13 14" key="1">
    <citation type="submission" date="2017-11" db="EMBL/GenBank/DDBJ databases">
        <title>Reclassification of Bisgaard taxon 5 as Caviibacterium pharyngocola gen. nov., sp. nov.</title>
        <authorList>
            <person name="Christensen H."/>
        </authorList>
    </citation>
    <scope>NUCLEOTIDE SEQUENCE [LARGE SCALE GENOMIC DNA]</scope>
    <source>
        <strain evidence="13 14">7_3</strain>
    </source>
</reference>
<dbReference type="Gene3D" id="3.40.50.2300">
    <property type="match status" value="1"/>
</dbReference>
<dbReference type="Pfam" id="PF07730">
    <property type="entry name" value="HisKA_3"/>
    <property type="match status" value="1"/>
</dbReference>
<evidence type="ECO:0000259" key="12">
    <source>
        <dbReference type="PROSITE" id="PS50110"/>
    </source>
</evidence>
<dbReference type="AlphaFoldDB" id="A0A2M8RXS3"/>
<evidence type="ECO:0000313" key="14">
    <source>
        <dbReference type="Proteomes" id="UP000230282"/>
    </source>
</evidence>
<feature type="domain" description="Histidine kinase" evidence="11">
    <location>
        <begin position="466"/>
        <end position="661"/>
    </location>
</feature>
<evidence type="ECO:0000256" key="4">
    <source>
        <dbReference type="ARBA" id="ARBA00022692"/>
    </source>
</evidence>
<dbReference type="CDD" id="cd16917">
    <property type="entry name" value="HATPase_UhpB-NarQ-NarX-like"/>
    <property type="match status" value="1"/>
</dbReference>
<evidence type="ECO:0000259" key="11">
    <source>
        <dbReference type="PROSITE" id="PS50109"/>
    </source>
</evidence>
<accession>A0A2M8RXS3</accession>
<dbReference type="PANTHER" id="PTHR24421">
    <property type="entry name" value="NITRATE/NITRITE SENSOR PROTEIN NARX-RELATED"/>
    <property type="match status" value="1"/>
</dbReference>
<feature type="transmembrane region" description="Helical" evidence="10">
    <location>
        <begin position="409"/>
        <end position="428"/>
    </location>
</feature>
<dbReference type="EMBL" id="PHGZ01000006">
    <property type="protein sequence ID" value="PJG83685.1"/>
    <property type="molecule type" value="Genomic_DNA"/>
</dbReference>
<dbReference type="InterPro" id="IPR058245">
    <property type="entry name" value="NreC/VraR/RcsB-like_REC"/>
</dbReference>